<proteinExistence type="predicted"/>
<evidence type="ECO:0000313" key="1">
    <source>
        <dbReference type="EMBL" id="SEN11554.1"/>
    </source>
</evidence>
<organism evidence="1 2">
    <name type="scientific">Nonomuraea pusilla</name>
    <dbReference type="NCBI Taxonomy" id="46177"/>
    <lineage>
        <taxon>Bacteria</taxon>
        <taxon>Bacillati</taxon>
        <taxon>Actinomycetota</taxon>
        <taxon>Actinomycetes</taxon>
        <taxon>Streptosporangiales</taxon>
        <taxon>Streptosporangiaceae</taxon>
        <taxon>Nonomuraea</taxon>
    </lineage>
</organism>
<name>A0A1H8DXH4_9ACTN</name>
<dbReference type="RefSeq" id="WP_177227612.1">
    <property type="nucleotide sequence ID" value="NZ_FOBF01000022.1"/>
</dbReference>
<dbReference type="Proteomes" id="UP000198953">
    <property type="component" value="Unassembled WGS sequence"/>
</dbReference>
<reference evidence="1 2" key="1">
    <citation type="submission" date="2016-10" db="EMBL/GenBank/DDBJ databases">
        <authorList>
            <person name="de Groot N.N."/>
        </authorList>
    </citation>
    <scope>NUCLEOTIDE SEQUENCE [LARGE SCALE GENOMIC DNA]</scope>
    <source>
        <strain evidence="1 2">DSM 43357</strain>
    </source>
</reference>
<evidence type="ECO:0000313" key="2">
    <source>
        <dbReference type="Proteomes" id="UP000198953"/>
    </source>
</evidence>
<sequence length="55" mass="6022">MLVRPRKVLPTVLTICVLLYAMNDPEGAATVVKAAVHLLMSASESFTRFVQTMSN</sequence>
<protein>
    <submittedName>
        <fullName evidence="1">Uncharacterized protein</fullName>
    </submittedName>
</protein>
<keyword evidence="2" id="KW-1185">Reference proteome</keyword>
<gene>
    <name evidence="1" type="ORF">SAMN05660976_06827</name>
</gene>
<dbReference type="EMBL" id="FOBF01000022">
    <property type="protein sequence ID" value="SEN11554.1"/>
    <property type="molecule type" value="Genomic_DNA"/>
</dbReference>
<dbReference type="AlphaFoldDB" id="A0A1H8DXH4"/>
<accession>A0A1H8DXH4</accession>
<dbReference type="STRING" id="46177.SAMN05660976_06827"/>